<dbReference type="PANTHER" id="PTHR47506:SF3">
    <property type="entry name" value="HTH-TYPE TRANSCRIPTIONAL REGULATOR LMRA"/>
    <property type="match status" value="1"/>
</dbReference>
<accession>A0A3D9FHN3</accession>
<comment type="caution">
    <text evidence="6">The sequence shown here is derived from an EMBL/GenBank/DDBJ whole genome shotgun (WGS) entry which is preliminary data.</text>
</comment>
<dbReference type="PANTHER" id="PTHR47506">
    <property type="entry name" value="TRANSCRIPTIONAL REGULATORY PROTEIN"/>
    <property type="match status" value="1"/>
</dbReference>
<name>A0A3D9FHN3_9SPHN</name>
<keyword evidence="3" id="KW-0804">Transcription</keyword>
<gene>
    <name evidence="6" type="ORF">DFR46_1621</name>
</gene>
<dbReference type="AlphaFoldDB" id="A0A3D9FHN3"/>
<feature type="DNA-binding region" description="H-T-H motif" evidence="4">
    <location>
        <begin position="28"/>
        <end position="47"/>
    </location>
</feature>
<keyword evidence="1" id="KW-0805">Transcription regulation</keyword>
<dbReference type="GO" id="GO:0003677">
    <property type="term" value="F:DNA binding"/>
    <property type="evidence" value="ECO:0007669"/>
    <property type="project" value="UniProtKB-UniRule"/>
</dbReference>
<dbReference type="PROSITE" id="PS50977">
    <property type="entry name" value="HTH_TETR_2"/>
    <property type="match status" value="1"/>
</dbReference>
<dbReference type="InterPro" id="IPR001647">
    <property type="entry name" value="HTH_TetR"/>
</dbReference>
<dbReference type="InterPro" id="IPR036271">
    <property type="entry name" value="Tet_transcr_reg_TetR-rel_C_sf"/>
</dbReference>
<proteinExistence type="predicted"/>
<evidence type="ECO:0000313" key="7">
    <source>
        <dbReference type="Proteomes" id="UP000256310"/>
    </source>
</evidence>
<dbReference type="RefSeq" id="WP_116235982.1">
    <property type="nucleotide sequence ID" value="NZ_QRDP01000004.1"/>
</dbReference>
<dbReference type="OrthoDB" id="9811084at2"/>
<dbReference type="EMBL" id="QRDP01000004">
    <property type="protein sequence ID" value="RED16596.1"/>
    <property type="molecule type" value="Genomic_DNA"/>
</dbReference>
<dbReference type="SUPFAM" id="SSF48498">
    <property type="entry name" value="Tetracyclin repressor-like, C-terminal domain"/>
    <property type="match status" value="1"/>
</dbReference>
<dbReference type="Pfam" id="PF21993">
    <property type="entry name" value="TetR_C_13_2"/>
    <property type="match status" value="1"/>
</dbReference>
<evidence type="ECO:0000259" key="5">
    <source>
        <dbReference type="PROSITE" id="PS50977"/>
    </source>
</evidence>
<feature type="domain" description="HTH tetR-type" evidence="5">
    <location>
        <begin position="5"/>
        <end position="65"/>
    </location>
</feature>
<dbReference type="Gene3D" id="1.10.357.10">
    <property type="entry name" value="Tetracycline Repressor, domain 2"/>
    <property type="match status" value="1"/>
</dbReference>
<keyword evidence="7" id="KW-1185">Reference proteome</keyword>
<dbReference type="Pfam" id="PF00440">
    <property type="entry name" value="TetR_N"/>
    <property type="match status" value="1"/>
</dbReference>
<reference evidence="6 7" key="1">
    <citation type="submission" date="2018-07" db="EMBL/GenBank/DDBJ databases">
        <title>Genomic Encyclopedia of Type Strains, Phase IV (KMG-IV): sequencing the most valuable type-strain genomes for metagenomic binning, comparative biology and taxonomic classification.</title>
        <authorList>
            <person name="Goeker M."/>
        </authorList>
    </citation>
    <scope>NUCLEOTIDE SEQUENCE [LARGE SCALE GENOMIC DNA]</scope>
    <source>
        <strain evidence="6 7">DSM 26725</strain>
    </source>
</reference>
<dbReference type="SUPFAM" id="SSF46689">
    <property type="entry name" value="Homeodomain-like"/>
    <property type="match status" value="1"/>
</dbReference>
<evidence type="ECO:0000256" key="2">
    <source>
        <dbReference type="ARBA" id="ARBA00023125"/>
    </source>
</evidence>
<sequence length="200" mass="21154">MAPPQKHKIAIVETAMNLFRKNGYAATGLNAIVEASGAPKGSVYHYFPKGKASIAEAAVLLAGERTAATLDALCTKTGSTGEAITGHAKLLVQWMKKSGFRDGCPITTTLLELAPADRAVTAAGRNAYTQRIDRLARRLVEDGFDPSRARNLATLCTSALQGALIQSRIERSGRALLVTAQELAALLDNETDDHNAIAGP</sequence>
<evidence type="ECO:0000313" key="6">
    <source>
        <dbReference type="EMBL" id="RED16596.1"/>
    </source>
</evidence>
<keyword evidence="2 4" id="KW-0238">DNA-binding</keyword>
<dbReference type="PRINTS" id="PR00455">
    <property type="entry name" value="HTHTETR"/>
</dbReference>
<evidence type="ECO:0000256" key="1">
    <source>
        <dbReference type="ARBA" id="ARBA00023015"/>
    </source>
</evidence>
<evidence type="ECO:0000256" key="4">
    <source>
        <dbReference type="PROSITE-ProRule" id="PRU00335"/>
    </source>
</evidence>
<dbReference type="InterPro" id="IPR009057">
    <property type="entry name" value="Homeodomain-like_sf"/>
</dbReference>
<dbReference type="InterPro" id="IPR054156">
    <property type="entry name" value="YxaF_TetR_C"/>
</dbReference>
<dbReference type="Proteomes" id="UP000256310">
    <property type="component" value="Unassembled WGS sequence"/>
</dbReference>
<evidence type="ECO:0000256" key="3">
    <source>
        <dbReference type="ARBA" id="ARBA00023163"/>
    </source>
</evidence>
<protein>
    <submittedName>
        <fullName evidence="6">TetR family transcriptional regulator</fullName>
    </submittedName>
</protein>
<organism evidence="6 7">
    <name type="scientific">Parasphingopyxis lamellibrachiae</name>
    <dbReference type="NCBI Taxonomy" id="680125"/>
    <lineage>
        <taxon>Bacteria</taxon>
        <taxon>Pseudomonadati</taxon>
        <taxon>Pseudomonadota</taxon>
        <taxon>Alphaproteobacteria</taxon>
        <taxon>Sphingomonadales</taxon>
        <taxon>Sphingomonadaceae</taxon>
        <taxon>Parasphingopyxis</taxon>
    </lineage>
</organism>